<feature type="non-terminal residue" evidence="2">
    <location>
        <position position="208"/>
    </location>
</feature>
<dbReference type="EMBL" id="WVTA01000001">
    <property type="protein sequence ID" value="KAK3216611.1"/>
    <property type="molecule type" value="Genomic_DNA"/>
</dbReference>
<dbReference type="SUPFAM" id="SSF51735">
    <property type="entry name" value="NAD(P)-binding Rossmann-fold domains"/>
    <property type="match status" value="1"/>
</dbReference>
<dbReference type="Pfam" id="PF01370">
    <property type="entry name" value="Epimerase"/>
    <property type="match status" value="1"/>
</dbReference>
<sequence length="208" mass="21966">MSRNILLTGASGYLGGSFLHLLQDADLPPHKIFAVVRSDAQAEAVKQYNASPLFVDLSDTSAITSAITTNQITIVYHLHDPLDTSTPTWIAALSSVKQQLSQSVHFLFTTGAKLFSSHAGAPTTPFSDTDPSLLSIQQSQSTSAPIDAMALGAKCNSLVTTTAAVHGVNSYIFAPCIVYGRGLGFGNKVSIQTVAIVRAAIAARKVYK</sequence>
<dbReference type="Gene3D" id="3.40.50.720">
    <property type="entry name" value="NAD(P)-binding Rossmann-like Domain"/>
    <property type="match status" value="1"/>
</dbReference>
<evidence type="ECO:0000313" key="3">
    <source>
        <dbReference type="Proteomes" id="UP001280581"/>
    </source>
</evidence>
<evidence type="ECO:0000259" key="1">
    <source>
        <dbReference type="Pfam" id="PF01370"/>
    </source>
</evidence>
<dbReference type="GO" id="GO:0005737">
    <property type="term" value="C:cytoplasm"/>
    <property type="evidence" value="ECO:0007669"/>
    <property type="project" value="TreeGrafter"/>
</dbReference>
<dbReference type="InterPro" id="IPR051783">
    <property type="entry name" value="NAD(P)-dependent_oxidoreduct"/>
</dbReference>
<gene>
    <name evidence="2" type="ORF">GRF29_1g401275</name>
</gene>
<dbReference type="Proteomes" id="UP001280581">
    <property type="component" value="Unassembled WGS sequence"/>
</dbReference>
<proteinExistence type="predicted"/>
<keyword evidence="3" id="KW-1185">Reference proteome</keyword>
<evidence type="ECO:0000313" key="2">
    <source>
        <dbReference type="EMBL" id="KAK3216611.1"/>
    </source>
</evidence>
<reference evidence="2 3" key="1">
    <citation type="submission" date="2021-02" db="EMBL/GenBank/DDBJ databases">
        <title>Genome assembly of Pseudopithomyces chartarum.</title>
        <authorList>
            <person name="Jauregui R."/>
            <person name="Singh J."/>
            <person name="Voisey C."/>
        </authorList>
    </citation>
    <scope>NUCLEOTIDE SEQUENCE [LARGE SCALE GENOMIC DNA]</scope>
    <source>
        <strain evidence="2 3">AGR01</strain>
    </source>
</reference>
<dbReference type="InterPro" id="IPR036291">
    <property type="entry name" value="NAD(P)-bd_dom_sf"/>
</dbReference>
<dbReference type="GO" id="GO:0004029">
    <property type="term" value="F:aldehyde dehydrogenase (NAD+) activity"/>
    <property type="evidence" value="ECO:0007669"/>
    <property type="project" value="TreeGrafter"/>
</dbReference>
<dbReference type="AlphaFoldDB" id="A0AAN6M953"/>
<organism evidence="2 3">
    <name type="scientific">Pseudopithomyces chartarum</name>
    <dbReference type="NCBI Taxonomy" id="1892770"/>
    <lineage>
        <taxon>Eukaryota</taxon>
        <taxon>Fungi</taxon>
        <taxon>Dikarya</taxon>
        <taxon>Ascomycota</taxon>
        <taxon>Pezizomycotina</taxon>
        <taxon>Dothideomycetes</taxon>
        <taxon>Pleosporomycetidae</taxon>
        <taxon>Pleosporales</taxon>
        <taxon>Massarineae</taxon>
        <taxon>Didymosphaeriaceae</taxon>
        <taxon>Pseudopithomyces</taxon>
    </lineage>
</organism>
<accession>A0AAN6M953</accession>
<feature type="domain" description="NAD-dependent epimerase/dehydratase" evidence="1">
    <location>
        <begin position="5"/>
        <end position="78"/>
    </location>
</feature>
<dbReference type="PANTHER" id="PTHR48079">
    <property type="entry name" value="PROTEIN YEEZ"/>
    <property type="match status" value="1"/>
</dbReference>
<dbReference type="InterPro" id="IPR001509">
    <property type="entry name" value="Epimerase_deHydtase"/>
</dbReference>
<comment type="caution">
    <text evidence="2">The sequence shown here is derived from an EMBL/GenBank/DDBJ whole genome shotgun (WGS) entry which is preliminary data.</text>
</comment>
<dbReference type="PANTHER" id="PTHR48079:SF6">
    <property type="entry name" value="NAD(P)-BINDING DOMAIN-CONTAINING PROTEIN-RELATED"/>
    <property type="match status" value="1"/>
</dbReference>
<protein>
    <recommendedName>
        <fullName evidence="1">NAD-dependent epimerase/dehydratase domain-containing protein</fullName>
    </recommendedName>
</protein>
<name>A0AAN6M953_9PLEO</name>